<dbReference type="RefSeq" id="WP_267143843.1">
    <property type="nucleotide sequence ID" value="NZ_JAODIL010000079.1"/>
</dbReference>
<reference evidence="1" key="1">
    <citation type="submission" date="2022-09" db="EMBL/GenBank/DDBJ databases">
        <title>Winslowiella arboricola sp. nov., isolated from bleeding cankers on broadleaf hosts.</title>
        <authorList>
            <person name="Brady C."/>
            <person name="Kaur S."/>
            <person name="Crampton B."/>
            <person name="Maddock D."/>
            <person name="Arnold D."/>
            <person name="Denman S."/>
        </authorList>
    </citation>
    <scope>NUCLEOTIDE SEQUENCE</scope>
    <source>
        <strain evidence="1">BAC 15a-03b</strain>
    </source>
</reference>
<sequence>MTGFLVSRFGSVLALWRLNSKYKNIFKILLTLTASSTLLFMLALTFAVPNLFLATPSVRAAEIIATPEAKRETNNECLQRFEQKSARQRALYDEITHSWQPISDFQRDVGAGSVLQAEIEYRERFNQYNQETIDKLRQKLSACEKAAAEAWY</sequence>
<dbReference type="EMBL" id="JAODIM010000040">
    <property type="protein sequence ID" value="MCU5778020.1"/>
    <property type="molecule type" value="Genomic_DNA"/>
</dbReference>
<accession>A0A9J6PTG0</accession>
<keyword evidence="2" id="KW-1185">Reference proteome</keyword>
<dbReference type="AlphaFoldDB" id="A0A9J6PTG0"/>
<gene>
    <name evidence="1" type="ORF">N5923_11020</name>
</gene>
<protein>
    <submittedName>
        <fullName evidence="1">Uncharacterized protein</fullName>
    </submittedName>
</protein>
<name>A0A9J6PTG0_9GAMM</name>
<evidence type="ECO:0000313" key="2">
    <source>
        <dbReference type="Proteomes" id="UP001064262"/>
    </source>
</evidence>
<comment type="caution">
    <text evidence="1">The sequence shown here is derived from an EMBL/GenBank/DDBJ whole genome shotgun (WGS) entry which is preliminary data.</text>
</comment>
<organism evidence="1 2">
    <name type="scientific">Winslowiella arboricola</name>
    <dbReference type="NCBI Taxonomy" id="2978220"/>
    <lineage>
        <taxon>Bacteria</taxon>
        <taxon>Pseudomonadati</taxon>
        <taxon>Pseudomonadota</taxon>
        <taxon>Gammaproteobacteria</taxon>
        <taxon>Enterobacterales</taxon>
        <taxon>Erwiniaceae</taxon>
        <taxon>Winslowiella</taxon>
    </lineage>
</organism>
<evidence type="ECO:0000313" key="1">
    <source>
        <dbReference type="EMBL" id="MCU5778020.1"/>
    </source>
</evidence>
<dbReference type="Proteomes" id="UP001064262">
    <property type="component" value="Unassembled WGS sequence"/>
</dbReference>
<proteinExistence type="predicted"/>